<keyword evidence="2" id="KW-0812">Transmembrane</keyword>
<gene>
    <name evidence="3" type="ORF">ACFPP6_23660</name>
</gene>
<comment type="caution">
    <text evidence="3">The sequence shown here is derived from an EMBL/GenBank/DDBJ whole genome shotgun (WGS) entry which is preliminary data.</text>
</comment>
<evidence type="ECO:0000313" key="4">
    <source>
        <dbReference type="Proteomes" id="UP001596222"/>
    </source>
</evidence>
<feature type="transmembrane region" description="Helical" evidence="2">
    <location>
        <begin position="126"/>
        <end position="148"/>
    </location>
</feature>
<keyword evidence="2" id="KW-0472">Membrane</keyword>
<name>A0ABW0A4P4_9ACTN</name>
<feature type="transmembrane region" description="Helical" evidence="2">
    <location>
        <begin position="55"/>
        <end position="76"/>
    </location>
</feature>
<evidence type="ECO:0000313" key="3">
    <source>
        <dbReference type="EMBL" id="MFC5147665.1"/>
    </source>
</evidence>
<keyword evidence="4" id="KW-1185">Reference proteome</keyword>
<dbReference type="Proteomes" id="UP001596222">
    <property type="component" value="Unassembled WGS sequence"/>
</dbReference>
<organism evidence="3 4">
    <name type="scientific">Streptomyces aureoversilis</name>
    <dbReference type="NCBI Taxonomy" id="67277"/>
    <lineage>
        <taxon>Bacteria</taxon>
        <taxon>Bacillati</taxon>
        <taxon>Actinomycetota</taxon>
        <taxon>Actinomycetes</taxon>
        <taxon>Kitasatosporales</taxon>
        <taxon>Streptomycetaceae</taxon>
        <taxon>Streptomyces</taxon>
    </lineage>
</organism>
<reference evidence="4" key="1">
    <citation type="journal article" date="2019" name="Int. J. Syst. Evol. Microbiol.">
        <title>The Global Catalogue of Microorganisms (GCM) 10K type strain sequencing project: providing services to taxonomists for standard genome sequencing and annotation.</title>
        <authorList>
            <consortium name="The Broad Institute Genomics Platform"/>
            <consortium name="The Broad Institute Genome Sequencing Center for Infectious Disease"/>
            <person name="Wu L."/>
            <person name="Ma J."/>
        </authorList>
    </citation>
    <scope>NUCLEOTIDE SEQUENCE [LARGE SCALE GENOMIC DNA]</scope>
    <source>
        <strain evidence="4">CGMCC 4.1641</strain>
    </source>
</reference>
<feature type="transmembrane region" description="Helical" evidence="2">
    <location>
        <begin position="12"/>
        <end position="34"/>
    </location>
</feature>
<feature type="region of interest" description="Disordered" evidence="1">
    <location>
        <begin position="152"/>
        <end position="173"/>
    </location>
</feature>
<proteinExistence type="predicted"/>
<evidence type="ECO:0000256" key="2">
    <source>
        <dbReference type="SAM" id="Phobius"/>
    </source>
</evidence>
<accession>A0ABW0A4P4</accession>
<dbReference type="RefSeq" id="WP_382045758.1">
    <property type="nucleotide sequence ID" value="NZ_JBHSKJ010000014.1"/>
</dbReference>
<evidence type="ECO:0008006" key="5">
    <source>
        <dbReference type="Google" id="ProtNLM"/>
    </source>
</evidence>
<sequence>MITASDPWQEHNFAALLAILIAGTATLLGLAGYLCSRLTRQARRGCTPVRLWRDLSLLTAAVALAVYLWGCLHLLFLEDQELAERCERQRPAGTPTLVGRRGDFIPLRLVCEASNGHDYSVVIPGYINPAVALLLLLALTCALISVVLHSDPPRGRPPRNRPTTATDKEAEQT</sequence>
<protein>
    <recommendedName>
        <fullName evidence="5">Integral membrane protein</fullName>
    </recommendedName>
</protein>
<keyword evidence="2" id="KW-1133">Transmembrane helix</keyword>
<evidence type="ECO:0000256" key="1">
    <source>
        <dbReference type="SAM" id="MobiDB-lite"/>
    </source>
</evidence>
<dbReference type="EMBL" id="JBHSKJ010000014">
    <property type="protein sequence ID" value="MFC5147665.1"/>
    <property type="molecule type" value="Genomic_DNA"/>
</dbReference>